<accession>A0ABX8MUN7</accession>
<evidence type="ECO:0000313" key="2">
    <source>
        <dbReference type="EMBL" id="QXH41245.1"/>
    </source>
</evidence>
<dbReference type="PANTHER" id="PTHR40278">
    <property type="entry name" value="DNA UTILIZATION PROTEIN HOFN"/>
    <property type="match status" value="1"/>
</dbReference>
<gene>
    <name evidence="2" type="ORF">KSS89_03190</name>
</gene>
<dbReference type="EMBL" id="CP077074">
    <property type="protein sequence ID" value="QXH41245.1"/>
    <property type="molecule type" value="Genomic_DNA"/>
</dbReference>
<keyword evidence="3" id="KW-1185">Reference proteome</keyword>
<feature type="transmembrane region" description="Helical" evidence="1">
    <location>
        <begin position="21"/>
        <end position="44"/>
    </location>
</feature>
<dbReference type="Pfam" id="PF05137">
    <property type="entry name" value="PilN"/>
    <property type="match status" value="1"/>
</dbReference>
<keyword evidence="1" id="KW-0812">Transmembrane</keyword>
<keyword evidence="1" id="KW-1133">Transmembrane helix</keyword>
<dbReference type="InterPro" id="IPR007813">
    <property type="entry name" value="PilN"/>
</dbReference>
<keyword evidence="1" id="KW-0472">Membrane</keyword>
<dbReference type="RefSeq" id="WP_124345562.1">
    <property type="nucleotide sequence ID" value="NZ_CP027706.1"/>
</dbReference>
<sequence length="186" mass="20750">MARINLLPWREAARELRRRRFLGALAVTVMLGGGVVLLADAYIARAIERLHLRNQYLEQASTLLDQRIADVEALKLQHQQLLERFRVVEELQGSRASGVRVFEQLARSLPEGAYLTEIDQQGESLGISGVARANDRISELLRNLQASDGFAAPALTEVKNVAQMGRQPSNLFRLNVQQVPVMELGP</sequence>
<evidence type="ECO:0000313" key="3">
    <source>
        <dbReference type="Proteomes" id="UP000693952"/>
    </source>
</evidence>
<reference evidence="2" key="1">
    <citation type="submission" date="2021-06" db="EMBL/GenBank/DDBJ databases">
        <title>Updating the genus Pseudomonas: Description of 43 new species and partition of the Pseudomonas putida group.</title>
        <authorList>
            <person name="Girard L."/>
            <person name="Lood C."/>
            <person name="Vandamme P."/>
            <person name="Rokni-Zadeh H."/>
            <person name="van Noort V."/>
            <person name="Hofte M."/>
            <person name="Lavigne R."/>
            <person name="De Mot R."/>
        </authorList>
    </citation>
    <scope>NUCLEOTIDE SEQUENCE</scope>
    <source>
        <strain evidence="2">CMR12a</strain>
    </source>
</reference>
<proteinExistence type="predicted"/>
<protein>
    <submittedName>
        <fullName evidence="2">PilN domain-containing protein</fullName>
    </submittedName>
</protein>
<dbReference type="InterPro" id="IPR052534">
    <property type="entry name" value="Extracell_DNA_Util/SecSys_Comp"/>
</dbReference>
<dbReference type="PANTHER" id="PTHR40278:SF2">
    <property type="entry name" value="TYPE IV PILUS INNER MEMBRANE COMPONENT PILN"/>
    <property type="match status" value="1"/>
</dbReference>
<dbReference type="Proteomes" id="UP000693952">
    <property type="component" value="Chromosome"/>
</dbReference>
<name>A0ABX8MUN7_9PSED</name>
<organism evidence="2 3">
    <name type="scientific">Pseudomonas sessilinigenes</name>
    <dbReference type="NCBI Taxonomy" id="658629"/>
    <lineage>
        <taxon>Bacteria</taxon>
        <taxon>Pseudomonadati</taxon>
        <taxon>Pseudomonadota</taxon>
        <taxon>Gammaproteobacteria</taxon>
        <taxon>Pseudomonadales</taxon>
        <taxon>Pseudomonadaceae</taxon>
        <taxon>Pseudomonas</taxon>
    </lineage>
</organism>
<evidence type="ECO:0000256" key="1">
    <source>
        <dbReference type="SAM" id="Phobius"/>
    </source>
</evidence>